<feature type="compositionally biased region" description="Low complexity" evidence="1">
    <location>
        <begin position="141"/>
        <end position="157"/>
    </location>
</feature>
<dbReference type="EMBL" id="LFYR01001125">
    <property type="protein sequence ID" value="KMZ64604.1"/>
    <property type="molecule type" value="Genomic_DNA"/>
</dbReference>
<sequence>MDGLSTSCSAGGRFLLLPPPSTSTPTITRKQSNTFSFSRRRFLSFPIASSSPQDGSFPELNQWEQMELKFGKLIGEDPDLTLEKVKARKLNPDASFIDIEKAFNKKKKNKKKGGSVENDGPVEVPLDWAVEKQNEKKEKQQQQLQQHQEQLQQLQKLSSSMGLRAPTRGGKKSSLSSKLNLTRPMNVNFSKSSSVEEDGPPVSTTLNSDLDLQGNDKGVSSPGISLRKPEVVKGDDIELKKPKFQIKPNIQLKMRKGGHDEELSEVNLLKKPEVVKISLGSPGDNKISETNSKISTDDSSIPVSSTSYDVTEQSDRESLGVESSISEIFNLNSVQEDHERTPSPSNLIGKPQRMDSLPKEIPHPLSAKISTQNDAVQQDASDEFLISSEQEEKEEGDWERAKDLLQTGDRVEVEFISGSKRGLVVSFGSLIGFLPYRNLGAKWKFLAFESWLRKRGLDPSLYRRNLSIVSNYPVQNQDLSSSSNESQDHEKVVSEKLGSEMKFEDLLQLYDQEKTKFLSSFVGQRTKVVVTMVDQKSRRLMFSGRPKEKEEEVEKKRSIMAKLSVGDIVKCSIKKITYFGIFVEIEGAPALIHQSEISWDTALDPNDPASSFKIGQMVDAKVHQLDYVLERITLSLKEITPDPLRESLESVIEEGIVASQRDVEWADVESLIRELEQIEGIAVVSKGRFFLSPGLAPTFQVYMASMHENRYKLLARFENKVQEVIVQTSLDKDEMKSAILTCTNKFEI</sequence>
<feature type="compositionally biased region" description="Low complexity" evidence="1">
    <location>
        <begin position="172"/>
        <end position="181"/>
    </location>
</feature>
<keyword evidence="4" id="KW-1185">Reference proteome</keyword>
<dbReference type="STRING" id="29655.A0A0K9P6J0"/>
<dbReference type="PANTHER" id="PTHR47600">
    <property type="entry name" value="NUCLEIC ACID-BINDING, OB-FOLD-LIKE PROTEIN"/>
    <property type="match status" value="1"/>
</dbReference>
<keyword evidence="3" id="KW-0689">Ribosomal protein</keyword>
<evidence type="ECO:0000259" key="2">
    <source>
        <dbReference type="PROSITE" id="PS50126"/>
    </source>
</evidence>
<dbReference type="SUPFAM" id="SSF50249">
    <property type="entry name" value="Nucleic acid-binding proteins"/>
    <property type="match status" value="1"/>
</dbReference>
<evidence type="ECO:0000256" key="1">
    <source>
        <dbReference type="SAM" id="MobiDB-lite"/>
    </source>
</evidence>
<feature type="domain" description="S1 motif" evidence="2">
    <location>
        <begin position="566"/>
        <end position="637"/>
    </location>
</feature>
<feature type="compositionally biased region" description="Basic and acidic residues" evidence="1">
    <location>
        <begin position="129"/>
        <end position="140"/>
    </location>
</feature>
<feature type="region of interest" description="Disordered" evidence="1">
    <location>
        <begin position="107"/>
        <end position="227"/>
    </location>
</feature>
<dbReference type="AlphaFoldDB" id="A0A0K9P6J0"/>
<feature type="region of interest" description="Disordered" evidence="1">
    <location>
        <begin position="1"/>
        <end position="30"/>
    </location>
</feature>
<reference evidence="4" key="1">
    <citation type="journal article" date="2016" name="Nature">
        <title>The genome of the seagrass Zostera marina reveals angiosperm adaptation to the sea.</title>
        <authorList>
            <person name="Olsen J.L."/>
            <person name="Rouze P."/>
            <person name="Verhelst B."/>
            <person name="Lin Y.-C."/>
            <person name="Bayer T."/>
            <person name="Collen J."/>
            <person name="Dattolo E."/>
            <person name="De Paoli E."/>
            <person name="Dittami S."/>
            <person name="Maumus F."/>
            <person name="Michel G."/>
            <person name="Kersting A."/>
            <person name="Lauritano C."/>
            <person name="Lohaus R."/>
            <person name="Toepel M."/>
            <person name="Tonon T."/>
            <person name="Vanneste K."/>
            <person name="Amirebrahimi M."/>
            <person name="Brakel J."/>
            <person name="Bostroem C."/>
            <person name="Chovatia M."/>
            <person name="Grimwood J."/>
            <person name="Jenkins J.W."/>
            <person name="Jueterbock A."/>
            <person name="Mraz A."/>
            <person name="Stam W.T."/>
            <person name="Tice H."/>
            <person name="Bornberg-Bauer E."/>
            <person name="Green P.J."/>
            <person name="Pearson G.A."/>
            <person name="Procaccini G."/>
            <person name="Duarte C.M."/>
            <person name="Schmutz J."/>
            <person name="Reusch T.B.H."/>
            <person name="Van de Peer Y."/>
        </authorList>
    </citation>
    <scope>NUCLEOTIDE SEQUENCE [LARGE SCALE GENOMIC DNA]</scope>
    <source>
        <strain evidence="4">cv. Finnish</strain>
    </source>
</reference>
<feature type="region of interest" description="Disordered" evidence="1">
    <location>
        <begin position="280"/>
        <end position="359"/>
    </location>
</feature>
<dbReference type="Pfam" id="PF00575">
    <property type="entry name" value="S1"/>
    <property type="match status" value="1"/>
</dbReference>
<feature type="compositionally biased region" description="Polar residues" evidence="1">
    <location>
        <begin position="288"/>
        <end position="311"/>
    </location>
</feature>
<keyword evidence="3" id="KW-0687">Ribonucleoprotein</keyword>
<proteinExistence type="predicted"/>
<dbReference type="GO" id="GO:0009507">
    <property type="term" value="C:chloroplast"/>
    <property type="evidence" value="ECO:0000318"/>
    <property type="project" value="GO_Central"/>
</dbReference>
<dbReference type="GO" id="GO:0019843">
    <property type="term" value="F:rRNA binding"/>
    <property type="evidence" value="ECO:0000318"/>
    <property type="project" value="GO_Central"/>
</dbReference>
<evidence type="ECO:0000313" key="3">
    <source>
        <dbReference type="EMBL" id="KMZ64604.1"/>
    </source>
</evidence>
<dbReference type="GO" id="GO:1901259">
    <property type="term" value="P:chloroplast rRNA processing"/>
    <property type="evidence" value="ECO:0000318"/>
    <property type="project" value="GO_Central"/>
</dbReference>
<feature type="compositionally biased region" description="Polar residues" evidence="1">
    <location>
        <begin position="183"/>
        <end position="193"/>
    </location>
</feature>
<gene>
    <name evidence="3" type="ORF">ZOSMA_35G00610</name>
</gene>
<comment type="caution">
    <text evidence="3">The sequence shown here is derived from an EMBL/GenBank/DDBJ whole genome shotgun (WGS) entry which is preliminary data.</text>
</comment>
<dbReference type="Gene3D" id="2.40.50.140">
    <property type="entry name" value="Nucleic acid-binding proteins"/>
    <property type="match status" value="1"/>
</dbReference>
<name>A0A0K9P6J0_ZOSMR</name>
<dbReference type="SMART" id="SM00316">
    <property type="entry name" value="S1"/>
    <property type="match status" value="1"/>
</dbReference>
<protein>
    <submittedName>
        <fullName evidence="3">30S ribosomal protein S1</fullName>
    </submittedName>
</protein>
<dbReference type="GO" id="GO:0005840">
    <property type="term" value="C:ribosome"/>
    <property type="evidence" value="ECO:0007669"/>
    <property type="project" value="UniProtKB-KW"/>
</dbReference>
<feature type="compositionally biased region" description="Polar residues" evidence="1">
    <location>
        <begin position="321"/>
        <end position="334"/>
    </location>
</feature>
<evidence type="ECO:0000313" key="4">
    <source>
        <dbReference type="Proteomes" id="UP000036987"/>
    </source>
</evidence>
<dbReference type="PROSITE" id="PS50126">
    <property type="entry name" value="S1"/>
    <property type="match status" value="1"/>
</dbReference>
<dbReference type="InterPro" id="IPR012340">
    <property type="entry name" value="NA-bd_OB-fold"/>
</dbReference>
<accession>A0A0K9P6J0</accession>
<organism evidence="3 4">
    <name type="scientific">Zostera marina</name>
    <name type="common">Eelgrass</name>
    <dbReference type="NCBI Taxonomy" id="29655"/>
    <lineage>
        <taxon>Eukaryota</taxon>
        <taxon>Viridiplantae</taxon>
        <taxon>Streptophyta</taxon>
        <taxon>Embryophyta</taxon>
        <taxon>Tracheophyta</taxon>
        <taxon>Spermatophyta</taxon>
        <taxon>Magnoliopsida</taxon>
        <taxon>Liliopsida</taxon>
        <taxon>Zosteraceae</taxon>
        <taxon>Zostera</taxon>
    </lineage>
</organism>
<dbReference type="OMA" id="QMELNFG"/>
<dbReference type="InterPro" id="IPR003029">
    <property type="entry name" value="S1_domain"/>
</dbReference>
<dbReference type="OrthoDB" id="1899990at2759"/>
<dbReference type="PANTHER" id="PTHR47600:SF1">
    <property type="entry name" value="NUCLEIC ACID-BINDING, OB-FOLD-LIKE PROTEIN"/>
    <property type="match status" value="1"/>
</dbReference>
<dbReference type="Proteomes" id="UP000036987">
    <property type="component" value="Unassembled WGS sequence"/>
</dbReference>